<dbReference type="Pfam" id="PF23236">
    <property type="entry name" value="WHD_2nd_Lhr"/>
    <property type="match status" value="1"/>
</dbReference>
<sequence>MTGFSPPTRSWFEASFPAATAVQEGAWEAISAGGHVLVVAPTGSGKTLAAFLHALDLLLQPDARPRGTRVVYVSPLKALGVDVERNLRIPLAGIREEAARLGHRVADVTVGVRSGDTTARDRNRLRRNPPDVLITTPESLYLMLTSAARETLRGVETVIIDEIHAVAGSKRGTHLALSLERLDLLAGRDVQRVALSATVRPVEQVAAFLGGDRAVKVVAPAASKQWEVMVSTPPLTDPWPHVESEILAAILRARSTLVFANARRTAEKLTARLNELWLEQGGEGDLARAHHGSVSKQVRADIEEALKEGRLRAVVATSSLELGIDMGAVEQVIQIGAPPTTSSALQRMGRAGHRVGATSRGTVYPLHRGELAAAVVTISDMISGHIEELRIPTLALDVLAQQTVAAAAAEGDAGLDIAAWLRAVRRSHPYAGLGEAAFGSVLQLLLGTYPSADFSELRARLEKQGGRLVGLPGVQRLAVTSGGTIPDRGLYGVFLAEGGGPGRRVGELDEEMVYETRVGETFTLGASSWTVVGITRDQVLVTPAPGRLGKLPFWRGDDQSRPAELGCRIGELLRRVSEDRVDFPWLDGPTRDELVAFVTEQREATGVVPDERTVVVERFRDELGDWRVVVHSPLGRAVLAPWSVAVAALVERRSGVDSRPVANDDGFILRLPDGELPHLLVPELLQVAPDQVERLVTGQVTGTSLFAARFRECASRALLLPRRHGRRMPLWQQRHRAAQLLQVARQHPDFPITVEAARECLNDCWDLSGLLDLLGRIRSGRVRLVEVVTPSPSPFAATMLYRYTGTFMYEGDLPMAERRAQSLALDPALLSSVLGSLDLRELLDPGIVAQVQAELQHTADGHRARDVTELAALPRRLGPLSRADLALRSDIALPDPLPDALIPVVIAGEERLAAVSDLALLRDALGVAVPVEPATEPSGRDPLTQLVARFARTHTPFDAAMLAASLGVGRAVAHHILEAEAAAERLITGQFTEGRTGPEYCDPVVLDRLRSRCLATARASLEPIPADGYARFLLDRHGITEPPRSSPDEVLLALQQLAGAVLPASLWESHLLPARLDGYQPAHLDQLLAEGEVLLRIRSTGTDPAMTLVAADDLDLVPSPSVAGSDEDAALAAGLGDGLVPPEQAEALWRAAAAGLVAPASMMTIRALLTGNRSSRHASRPATRTRARRPRPMRPARSAPQHLAGRWYVANNAFPEPGKARLAQAAGWLERYGVVTRGVAEGAPGGFAAAYGLLREFEDSGLVRRGMLVAGLGAAQFASPETIETLRSFREPVASPARVLAAMDPANPFGQVLPWPQHETARPSRSVGAVVVIAGGHCLAYLGRGGRSLALFPSDSPDLTATQVFHALAECVAQTRMPRFRIEEIDGVRATAHPAAATLREAGAGLHPQGLVVEGASGPGRGVR</sequence>
<evidence type="ECO:0000256" key="4">
    <source>
        <dbReference type="ARBA" id="ARBA00022806"/>
    </source>
</evidence>
<feature type="domain" description="Helicase ATP-binding" evidence="10">
    <location>
        <begin position="27"/>
        <end position="217"/>
    </location>
</feature>
<dbReference type="RefSeq" id="WP_212326722.1">
    <property type="nucleotide sequence ID" value="NZ_AP024463.1"/>
</dbReference>
<feature type="domain" description="Helicase C-terminal" evidence="11">
    <location>
        <begin position="245"/>
        <end position="397"/>
    </location>
</feature>
<dbReference type="Gene3D" id="3.40.50.300">
    <property type="entry name" value="P-loop containing nucleotide triphosphate hydrolases"/>
    <property type="match status" value="2"/>
</dbReference>
<keyword evidence="8" id="KW-0413">Isomerase</keyword>
<dbReference type="InterPro" id="IPR055369">
    <property type="entry name" value="WH2_Lhr"/>
</dbReference>
<dbReference type="InterPro" id="IPR011545">
    <property type="entry name" value="DEAD/DEAH_box_helicase_dom"/>
</dbReference>
<keyword evidence="2" id="KW-0227">DNA damage</keyword>
<proteinExistence type="predicted"/>
<dbReference type="InterPro" id="IPR045628">
    <property type="entry name" value="Lhr_WH_dom"/>
</dbReference>
<dbReference type="PROSITE" id="PS51192">
    <property type="entry name" value="HELICASE_ATP_BIND_1"/>
    <property type="match status" value="1"/>
</dbReference>
<dbReference type="InterPro" id="IPR055367">
    <property type="entry name" value="WH4_Lhr"/>
</dbReference>
<dbReference type="PROSITE" id="PS51194">
    <property type="entry name" value="HELICASE_CTER"/>
    <property type="match status" value="1"/>
</dbReference>
<dbReference type="InterPro" id="IPR001650">
    <property type="entry name" value="Helicase_C-like"/>
</dbReference>
<evidence type="ECO:0000256" key="5">
    <source>
        <dbReference type="ARBA" id="ARBA00022840"/>
    </source>
</evidence>
<evidence type="ECO:0000256" key="9">
    <source>
        <dbReference type="SAM" id="MobiDB-lite"/>
    </source>
</evidence>
<evidence type="ECO:0000259" key="10">
    <source>
        <dbReference type="PROSITE" id="PS51192"/>
    </source>
</evidence>
<dbReference type="Pfam" id="PF00271">
    <property type="entry name" value="Helicase_C"/>
    <property type="match status" value="1"/>
</dbReference>
<dbReference type="PANTHER" id="PTHR47962:SF5">
    <property type="entry name" value="ATP-DEPENDENT HELICASE LHR-RELATED"/>
    <property type="match status" value="1"/>
</dbReference>
<keyword evidence="4 12" id="KW-0347">Helicase</keyword>
<feature type="region of interest" description="Disordered" evidence="9">
    <location>
        <begin position="1172"/>
        <end position="1200"/>
    </location>
</feature>
<dbReference type="InterPro" id="IPR013701">
    <property type="entry name" value="Lhr-like_DEAD/DEAH_assoc"/>
</dbReference>
<dbReference type="CDD" id="cd17922">
    <property type="entry name" value="DEXHc_LHR-like"/>
    <property type="match status" value="1"/>
</dbReference>
<keyword evidence="3" id="KW-0378">Hydrolase</keyword>
<evidence type="ECO:0000256" key="7">
    <source>
        <dbReference type="ARBA" id="ARBA00023204"/>
    </source>
</evidence>
<keyword evidence="1" id="KW-0547">Nucleotide-binding</keyword>
<dbReference type="EMBL" id="CP072384">
    <property type="protein sequence ID" value="QUC09319.1"/>
    <property type="molecule type" value="Genomic_DNA"/>
</dbReference>
<dbReference type="PANTHER" id="PTHR47962">
    <property type="entry name" value="ATP-DEPENDENT HELICASE LHR-RELATED-RELATED"/>
    <property type="match status" value="1"/>
</dbReference>
<evidence type="ECO:0000256" key="3">
    <source>
        <dbReference type="ARBA" id="ARBA00022801"/>
    </source>
</evidence>
<dbReference type="InterPro" id="IPR027417">
    <property type="entry name" value="P-loop_NTPase"/>
</dbReference>
<keyword evidence="7" id="KW-0234">DNA repair</keyword>
<evidence type="ECO:0000256" key="1">
    <source>
        <dbReference type="ARBA" id="ARBA00022741"/>
    </source>
</evidence>
<keyword evidence="13" id="KW-1185">Reference proteome</keyword>
<evidence type="ECO:0000256" key="6">
    <source>
        <dbReference type="ARBA" id="ARBA00023125"/>
    </source>
</evidence>
<dbReference type="SMART" id="SM00382">
    <property type="entry name" value="AAA"/>
    <property type="match status" value="1"/>
</dbReference>
<organism evidence="12 13">
    <name type="scientific">Arachnia rubra</name>
    <dbReference type="NCBI Taxonomy" id="1547448"/>
    <lineage>
        <taxon>Bacteria</taxon>
        <taxon>Bacillati</taxon>
        <taxon>Actinomycetota</taxon>
        <taxon>Actinomycetes</taxon>
        <taxon>Propionibacteriales</taxon>
        <taxon>Propionibacteriaceae</taxon>
        <taxon>Arachnia</taxon>
    </lineage>
</organism>
<keyword evidence="5" id="KW-0067">ATP-binding</keyword>
<dbReference type="SUPFAM" id="SSF52540">
    <property type="entry name" value="P-loop containing nucleoside triphosphate hydrolases"/>
    <property type="match status" value="1"/>
</dbReference>
<dbReference type="InterPro" id="IPR052511">
    <property type="entry name" value="ATP-dep_Helicase"/>
</dbReference>
<gene>
    <name evidence="12" type="ORF">J5A65_06290</name>
</gene>
<dbReference type="InterPro" id="IPR003593">
    <property type="entry name" value="AAA+_ATPase"/>
</dbReference>
<dbReference type="Pfam" id="PF08494">
    <property type="entry name" value="DEAD_assoc"/>
    <property type="match status" value="1"/>
</dbReference>
<dbReference type="InterPro" id="IPR014001">
    <property type="entry name" value="Helicase_ATP-bd"/>
</dbReference>
<dbReference type="Pfam" id="PF00270">
    <property type="entry name" value="DEAD"/>
    <property type="match status" value="1"/>
</dbReference>
<keyword evidence="6" id="KW-0238">DNA-binding</keyword>
<dbReference type="SMART" id="SM00490">
    <property type="entry name" value="HELICc"/>
    <property type="match status" value="1"/>
</dbReference>
<protein>
    <submittedName>
        <fullName evidence="12">DEAD/DEAH box helicase</fullName>
    </submittedName>
</protein>
<name>A0ABX7Y8V9_9ACTN</name>
<dbReference type="Pfam" id="PF23235">
    <property type="entry name" value="WHD_3rd_Lhr"/>
    <property type="match status" value="1"/>
</dbReference>
<evidence type="ECO:0000256" key="8">
    <source>
        <dbReference type="ARBA" id="ARBA00023235"/>
    </source>
</evidence>
<evidence type="ECO:0000313" key="13">
    <source>
        <dbReference type="Proteomes" id="UP000678513"/>
    </source>
</evidence>
<dbReference type="Proteomes" id="UP000678513">
    <property type="component" value="Chromosome"/>
</dbReference>
<dbReference type="InterPro" id="IPR055368">
    <property type="entry name" value="WH3_Lhr"/>
</dbReference>
<reference evidence="12 13" key="1">
    <citation type="submission" date="2021-03" db="EMBL/GenBank/DDBJ databases">
        <title>Human Oral Microbial Genomes.</title>
        <authorList>
            <person name="Johnston C.D."/>
            <person name="Chen T."/>
            <person name="Dewhirst F.E."/>
        </authorList>
    </citation>
    <scope>NUCLEOTIDE SEQUENCE [LARGE SCALE GENOMIC DNA]</scope>
    <source>
        <strain evidence="12 13">DSMZ 100122</strain>
    </source>
</reference>
<dbReference type="Pfam" id="PF23234">
    <property type="entry name" value="WHD_4th_Lhr"/>
    <property type="match status" value="1"/>
</dbReference>
<dbReference type="CDD" id="cd18796">
    <property type="entry name" value="SF2_C_LHR"/>
    <property type="match status" value="1"/>
</dbReference>
<dbReference type="SMART" id="SM00487">
    <property type="entry name" value="DEXDc"/>
    <property type="match status" value="1"/>
</dbReference>
<evidence type="ECO:0000313" key="12">
    <source>
        <dbReference type="EMBL" id="QUC09319.1"/>
    </source>
</evidence>
<dbReference type="Pfam" id="PF19306">
    <property type="entry name" value="WHD_Lhr"/>
    <property type="match status" value="1"/>
</dbReference>
<evidence type="ECO:0000259" key="11">
    <source>
        <dbReference type="PROSITE" id="PS51194"/>
    </source>
</evidence>
<dbReference type="GO" id="GO:0004386">
    <property type="term" value="F:helicase activity"/>
    <property type="evidence" value="ECO:0007669"/>
    <property type="project" value="UniProtKB-KW"/>
</dbReference>
<accession>A0ABX7Y8V9</accession>
<feature type="compositionally biased region" description="Basic residues" evidence="9">
    <location>
        <begin position="1174"/>
        <end position="1194"/>
    </location>
</feature>
<evidence type="ECO:0000256" key="2">
    <source>
        <dbReference type="ARBA" id="ARBA00022763"/>
    </source>
</evidence>